<dbReference type="PROSITE" id="PS01285">
    <property type="entry name" value="FA58C_1"/>
    <property type="match status" value="1"/>
</dbReference>
<dbReference type="FunFam" id="2.10.25.10:FF:000674">
    <property type="entry name" value="Mucin-2"/>
    <property type="match status" value="1"/>
</dbReference>
<dbReference type="Pfam" id="PF01826">
    <property type="entry name" value="TIL"/>
    <property type="match status" value="13"/>
</dbReference>
<feature type="disulfide bond" evidence="15">
    <location>
        <begin position="1540"/>
        <end position="1558"/>
    </location>
</feature>
<dbReference type="RefSeq" id="XP_030052234.1">
    <property type="nucleotide sequence ID" value="XM_030196374.1"/>
</dbReference>
<dbReference type="SMART" id="SM00181">
    <property type="entry name" value="EGF"/>
    <property type="match status" value="10"/>
</dbReference>
<dbReference type="Proteomes" id="UP000515156">
    <property type="component" value="Chromosome 1"/>
</dbReference>
<evidence type="ECO:0000256" key="7">
    <source>
        <dbReference type="ARBA" id="ARBA00022729"/>
    </source>
</evidence>
<feature type="disulfide bond" evidence="15">
    <location>
        <begin position="1573"/>
        <end position="1585"/>
    </location>
</feature>
<dbReference type="InterPro" id="IPR002172">
    <property type="entry name" value="LDrepeatLR_classA_rpt"/>
</dbReference>
<feature type="disulfide bond" evidence="15">
    <location>
        <begin position="2345"/>
        <end position="2357"/>
    </location>
</feature>
<feature type="domain" description="F5/8 type C" evidence="19">
    <location>
        <begin position="2497"/>
        <end position="2654"/>
    </location>
</feature>
<dbReference type="GO" id="GO:0005615">
    <property type="term" value="C:extracellular space"/>
    <property type="evidence" value="ECO:0007669"/>
    <property type="project" value="TreeGrafter"/>
</dbReference>
<dbReference type="GO" id="GO:0031012">
    <property type="term" value="C:extracellular matrix"/>
    <property type="evidence" value="ECO:0007669"/>
    <property type="project" value="TreeGrafter"/>
</dbReference>
<feature type="disulfide bond" evidence="15">
    <location>
        <begin position="1418"/>
        <end position="1430"/>
    </location>
</feature>
<dbReference type="InterPro" id="IPR044004">
    <property type="entry name" value="TSP1_spondin_dom"/>
</dbReference>
<feature type="disulfide bond" evidence="15">
    <location>
        <begin position="1504"/>
        <end position="1522"/>
    </location>
</feature>
<dbReference type="CDD" id="cd00112">
    <property type="entry name" value="LDLa"/>
    <property type="match status" value="14"/>
</dbReference>
<dbReference type="FunFam" id="2.10.25.10:FF:000055">
    <property type="entry name" value="alpha-tectorin isoform X1"/>
    <property type="match status" value="3"/>
</dbReference>
<sequence length="5663" mass="620456">MRKTLLLLPLWVKLAFTDGRWCDRTVQVTEEEVVSPRQEKLVSCAHVYQYNLQGWQLDQERMLQTYGGDVGLAHYYAESGTASMCFVFKPEDTRPMVWNRTVRACCDGWSGPHCTKGEGIRGHCFSSWNCQDSPAMRNNSLISMEECCSKALGHSWKNSTTQLCFSCSYIAPTVGFPSPYLLKPRLSTALIGGPVGDHHRLFATCVTWSGFHYRSFDGKHFNFHGSCTYILASSFDTTWTIYISSETCSHAGRCPKVLRMMFGPNLVLAKNRSISVNGAVIPDGEPHLHNGISVLWLGDFLFIESGLGVRVKFDGLDTVYVTVSADLRGSTHGLCGMYNDDPSDDFTDVGGSISPYPATFGNSWRSPDSIPEHTCEDAAEMGHSCDAGVDATLRAEADAVCQKLLTTPFSQCHPKVDARAFHDTCVYTYCQERGGEERRRAAVCATFASYARECAQQHIFIDWRRQGFCEKQCGNGKVYSDCVSSCPPSCATLGTSEESHCRDECMSGCECPPGLYLEDGLCVRDEECPCYHRRQKYLPGQISKQRCNQCMCQGGRWSCSQEKCAAECWQVGDSHYVTFDRKRFSFQGSCDYILVQDFVDGKLLITAENVACGSNRVASCLRALTVTAHKTAVRLWATGEITANGREVTLPFLSADLSVRRASSSYLLVQTFGAHVLWGLGFPAVYITLQPVFAKKVLGLCGTYNWNQNDDFTTPEGDIETSVAAFVNRFKASSSCPDVSMLAFDPCGTYTQRREFAERACSIIHGAVFQPCHDQVEREPYYQVCLHDVCGCAPGKDCLCSAVAAYARQCVQEGAAIRWRNQTFCVVQCTGGQVYAECSHPCRKTCADLHMAESGACQELESCVAGCNCPEGLVLDDSGQCVQAAMCPCQHGEEMHSPGSKIQKNCNTCICVNGMWNCTEDACPEVAYCPGDLVYAFGSCLRTCENLEGNMTCSSAVEGCVCPDGTVLLNDRCVSPEECPCHHNGKLYHPNETIEKDCNTCVCKNHHWQCSDRHCSGECLATGDPHYITFDGRSFTFLGDCEYVLVRENDGLFTVTAENVPCGTSGVTCTKSVIVVIGNTIVHLLRGKELTVNGVAVRLPKTYSGNGLILERAGLFILLLSRLGLTIFWDGGTRVYVKLDPKYQGRVSGLCGNFDGDAENDFTSRQGIVEPTSDLFGNSWRSSLLCPEVHSDDFEHPCTENPHRVTWARKRCSIIMQAPFASCHQEVPCQQFYDWCVFDACGCDTGGDCECLCTAIATYAEECNQRGIYIRWRSQDLCPMQCDHGLVYEACGPACPETCRSLGMESAEHCDSVSCVEGCFCPEGKVLHEGSCIEPSDCPCFWGGIPFPLGAVVTQDCRNCTCEAGLWQCTADPCSLPPRCQDNEFQCHTSERCIPGAWVCDNEDDCGDGSDEFCVLTCAPHEYQCANGQCVPWGYRCDGTTDCVDRSDEWGCPTLACMTEEFRCDNGRCIPRAHVCDGDLDCGFADDSDEAGCRPDCSSSEFRCSTGKCVAYVHRCDGHDDCGDFSDERNCVCSSGQFQCPESLCLRKEQVCDGTWDCALGTDELLCPGAVTCDPGQFTCPGGSCISRWKVCDGVSDCTGGFDEDPAQCLSAVPTPRVTSVEGSSRTILPTISPCSRYEFHCRSGECTPRGWVCDYEADCVDGSDEMNCNRTCGLNEYKCSLTGECIHYTQLCDGIPHCRDQSDESTDNCGSAQIPPCPGHFICSNRVCVNISQVCNSVPDCPQGEDEMACDSETGTTVPPEDRNQTLIPCAEYSCADSKCITFKQVCNGIADCGDGEEAMGWIPSDEKDCGLWSPWGPWSTCSRTCGTGIQLRRRTCASPSGDVLRHCRGEEIQAQQCFSVTCPVDGSWTAWTTWSNCSQDCSGVVIRRRECTPPQNGGRYCSALPGSSSSTMEIESCHVEGCPSPTACPRDLVAGDCAPCPVTCADIANKGSCEKDRPCSPGCWCPKGLVLDSDHHCVKPEECPCQVEGVTYWPGQLVKVNCQICKCQGGLMKQCRRNPECTVHCGWSMWSAWGECLGPCGVQSIQWSFRSPNNPSKLGNGKQCRGIYRKARRCQTDPCETCEYHGRSHGIGERWRSGQCQVCQCLPSVTVQCSPYCPYITLGCPEGHVLVEGTVDVCCYCSETGEEGGEVSLPPPARPPTAVPLITYPLPSVGDHCYNPLRISSLPDSSFTASSQQSENPARAGRLNYMNSRADLQGWGPQPDEYHALHSTPPYLQVDLLEMHNLTGVVVQGAGSSDAFITSFILQFSVDGVRWHSYRDISSSFQAQPKLFQGNSDDSTPAVRTFERMISARHVRILPQDFHNGIFLRMELLGCGEVSAVPCRSGEFHCHNGRCVAAGTDGVVCNGINDCGDGSDELYCGTALSPVTPGHRRCRLFQFYCVASGSCIEAYRRCDGILDCPDGADEIGCAAVTQSTTVPTTTARELQDLTVVFPLHQQVNFLGKDPLFPLSTGMIKPPADDRPDLYHRVQKRCSCPCDGTLGLEDGRIQYHQLSASSHKENNPPDAGRLNIVPNILNIVPGWSPLDTDRRPYFQLDFLQPTFITGIITQGGRQSGGYITKYWLMYSHDGLRYHNYTDGGDRTIHRAKIFEANLDSDTPVKRQLGRTLLTRFLRIIPVEYHQSIYLRAELLGCSWVEPTFSLPPITPLGIVTDSREVRPTRCRRGEFECRRSGECVDVLSALCNGKADCKDFSDEEGCGTLPPLSRSPTVLTGGTLFPPEGLPGTSNESSEAKSEDKSVTLLYPTTGWRGGSSTAIPVPTAMISLWTGTTLSPGTCSGKQYSCGSGECIHIDRRCDLQHDCLDGSDEADCVDCILSPWTSWSQCSQSCGLGVIFRRRDVIRQRLPGGDCSSVGFDSRTCFLQACPVNGAWAHWGEWSACDAECRGGIRSRRRGCADPPPKNGGLPCPGDPTQTEPCNLQPCGDSRDCGPEMMYVHVEDCERARLTPCPPTCRELNSESVCSARCIEGCRCHPGLYLQDGLCVNISQCHCYAQDERHFPGVVFSRDDCRHCVCHNGKITCDDSFCPVNCTWSTWSHWTPCDRSCGSGIQERFRSPSNPAAAYGGLPCEGNARDVRPCYSTCVTESPSFWSEWSAWSPCSTTCFYNVEQMGIRKRFRYCNNMLVGSLDCEGEAVQEESCNTSLCPVEGGWTPWMPWSECTEACDSGVQTRNRTCSSPNPSHGGLDCKGPLIQTRDCNTHPCKELCPEDMIFQTVEECRSGRGACPRLCLDQAASVECASTCYDGCYCPEGLFLQNSSCVPPNQCLCYYQGELYEPGDTAALDACNNCTCISGEMVCGTQPCAVDCSWSSWTLWSSCSRSCNVGTRRRYRSGTNPPATFGGLDCVGPNVDIEFCSLQPCRSPPGEWGAWSECSVPCGGGYKNRTRVSVVLRRIEFSTCNLHACAGEIPGVCSDGKVWMDCAHGPASCADLSTNNFNKTCQPGCYCSGGTVLLNNRCVPESDCPCTEDGALYEPGEIIPRGCNNCSCLSGRISNCSQLPCDVNGNWSEWTPWSQCSATCGIGLQSRYRFCTDPPPSGSGKPCFGPDHENQPCNIQLCSRNGNWSEWGPWTGCSKTCGEGVRTRIRSCDNPAPLGDGDYCEGSGVNMEACHLECPVGQVMNCLDIAGSVYSNCGPSCPRSCDDISHCVWSCEPGCYCSSGQVLNENGTACVEREDCTCLDMLTGDRYLPGESVLRDDGCNNCTCVKGKLLCTNLPCAVSGGWCEWSGWTPCSKTCGSEMRTRYRTCSCPSPQNAGLECEGVEQYYSDTGVQLQRKECLSAAFCPVDGGWSPWSPWSPCDACLGESWRSRECSNPPSRFGGLPCFGESRQSQVCFGNSTVCTDCAGGQVEFMCGKPCPRSCEDLQEDTICLDSAECEASCGCLEGRLMQDGVCVPVEECRCKYKNISLGMAEDGNSTTWAGLIPWQYVQPGETVSSPCQNCTCESGILQCTTDPSCHLDGAWSPWGSWSTCSESCGVGSRYRLRECSNPAPQNGGRECLGPDQQQRVCHGQDCEDAEKWSEWSPWSACSVSCGGGEQIRTRKCNYLECEGLGAQSKTCNTQVCLEVGCPVDRLYRECLPEEGCPYSCAHLTHRMDCFWDGCEEGCHCPVGMLIHEGSCVTDCPCILTEETRQGFRNHSIWPNILPVVHTKQGIPVLVGEEVVPESTIHHECSSCSCYNGQLNCTFNLCTVDGAFAPWGRWTPCSLTCGGLGNMTRSRECSNPPPAHGGKDCVGPRIDIKYCQTPECEAALGPTVEPPTGMPGWEGGFQPWSSWTPCSKTCTDAENPAVKTRTRFCARGMNCTGESFQEQSCNLPQCTDTPLCIGEDCHSRNCSWNTWSDWSECSRSCGVGQQRRLRTYNPPGDSGVWCEDILTGNSERRFCNLQACKVDGSWSKWSPWSWCDRTCGGGKSVRTRACVSPPPKNGGKECPGEKYQLRICNPKACAEGCPPEMENVICANKCPRHCSDYQQGIACKDGEICEVGCRCPPGLLEQDGACVPSHQCECTDIHGHSWAPGSTHEDECNNCTCSEGRLLCTNDTCPTLSCEWSMWSTWSQCSVTCGKGLQSRFRTSTSESSSEDCWTAQTRTRPCYQGSCPPLCLHDDQERHLGDTFLVGECQQCICTPEGIYCQDIDCKVDGAWTPWSPWSDCPVTCGQGIQIRTRACINPPPRNNGSDCLGSDREVQECTIFPCGGNTRCEWSDWSPCSRSCGTGIASRKRTCQCPASESPDAPCNETEHMEAQACYTQACDGDCAWGPWTHWTECSCKSLIQHRFRDQLGPSYGDKPCHELGTELRKCDLSDCSESSCDPPFEFQACGSPCTVLCSAISRKEICKNMSECLPGCYCPQGLLEQNGECISPSECGCLHLMHIDGVPPGTPVYLPPGETVVTGCKECMCQDGELQCTWNKCEEIVSLSEWSEWTPCSSCLPLSSFSPDTLAAFLSQNGTDVTIDLPLYASVQHRFRVCLNLKTGFAWTGNKSFCSGELLQERPCPHTGICEDLCVWSEWSPWSPCREPCSGGFRVRWRHVHHPAGGKNCQGPRFQSESCNTAACPGEECEDRGKAYRMLCANQCPRACTDLWEHVECLQGECKTGCRCQDGWLLQDRKCVPISDCRCGLPTANTIQEYQPGEQVLMDCNSCICVNGTFFCTDLECPTYGPWSAWSTCSVSCGGGYMMRNRTCEEQAVNGAPCGSETLETRDCNTQLCPADCVMSDWSTWSECSSTCGGGVSERNRSVLAPPEPGGRECPTSLLQHKTCHTFNCTPECPEGQEYTECATICPHTCADLQPGTECLEERCEPGCACPRGQVLQDGKCVSPDNCRCSFLTAFSIPWSFNLSLEERTQEHPVGTIIHHQCNRCICQDGAFTCTQEDCNVDCRWSPWSPWSQCSMTCGNGVQTSIRYQSQQRLYEGKECLGAPVRQRQCTLQDCKCPQGEHWRRPLPDAAFCERTCQEIYEEPQKNCSSGETQGCVCEAGRYRSVSRLCVTAAHCECIQGDHVYLPGVEWQEGCQTCHCVNGIKVCTAGCPPLHCIEGEVKVQEPGSCCPVCRKEIPEEPPSECHRLTELRNVTKGSCHLDQVEVSYCSGRCVSRTNVIPEEPYLQTMCDCCSYRLDPVSPVRILSLQCANGEVEPVVLPMIHSCECSSCQGGDFSKR</sequence>
<feature type="domain" description="VWFD" evidence="22">
    <location>
        <begin position="203"/>
        <end position="376"/>
    </location>
</feature>
<dbReference type="FunFam" id="2.20.100.10:FF:000007">
    <property type="entry name" value="Thrombospondin 1"/>
    <property type="match status" value="3"/>
</dbReference>
<dbReference type="InParanoid" id="A0A6P7XPD8"/>
<evidence type="ECO:0000259" key="19">
    <source>
        <dbReference type="PROSITE" id="PS50022"/>
    </source>
</evidence>
<dbReference type="SUPFAM" id="SSF82895">
    <property type="entry name" value="TSP-1 type 1 repeat"/>
    <property type="match status" value="28"/>
</dbReference>
<feature type="disulfide bond" evidence="15">
    <location>
        <begin position="2804"/>
        <end position="2822"/>
    </location>
</feature>
<feature type="disulfide bond" evidence="15">
    <location>
        <begin position="1516"/>
        <end position="1531"/>
    </location>
</feature>
<dbReference type="InterPro" id="IPR050780">
    <property type="entry name" value="Mucin_vWF_Thrombospondin_sf"/>
</dbReference>
<dbReference type="SUPFAM" id="SSF57567">
    <property type="entry name" value="Serine protease inhibitors"/>
    <property type="match status" value="15"/>
</dbReference>
<feature type="disulfide bond" evidence="15">
    <location>
        <begin position="2704"/>
        <end position="2719"/>
    </location>
</feature>
<comment type="similarity">
    <text evidence="3">Belongs to the G-protein coupled receptor 2 family. LN-TM7 subfamily.</text>
</comment>
<keyword evidence="6" id="KW-0245">EGF-like domain</keyword>
<dbReference type="InterPro" id="IPR023415">
    <property type="entry name" value="LDLR_class-A_CS"/>
</dbReference>
<dbReference type="Pfam" id="PF00057">
    <property type="entry name" value="Ldl_recept_a"/>
    <property type="match status" value="13"/>
</dbReference>
<dbReference type="PRINTS" id="PR00261">
    <property type="entry name" value="LDLRECEPTOR"/>
</dbReference>
<dbReference type="PROSITE" id="PS01286">
    <property type="entry name" value="FA58C_2"/>
    <property type="match status" value="2"/>
</dbReference>
<evidence type="ECO:0000256" key="12">
    <source>
        <dbReference type="ARBA" id="ARBA00023180"/>
    </source>
</evidence>
<dbReference type="Gene3D" id="2.60.120.260">
    <property type="entry name" value="Galactose-binding domain-like"/>
    <property type="match status" value="2"/>
</dbReference>
<feature type="domain" description="VWFD" evidence="22">
    <location>
        <begin position="566"/>
        <end position="737"/>
    </location>
</feature>
<dbReference type="Gene3D" id="2.10.70.10">
    <property type="entry name" value="Complement Module, domain 1"/>
    <property type="match status" value="1"/>
</dbReference>
<feature type="disulfide bond" evidence="15">
    <location>
        <begin position="1635"/>
        <end position="1647"/>
    </location>
</feature>
<feature type="domain" description="CTCK" evidence="18">
    <location>
        <begin position="5569"/>
        <end position="5656"/>
    </location>
</feature>
<dbReference type="PANTHER" id="PTHR11339:SF396">
    <property type="entry name" value="SCO-SPONDIN"/>
    <property type="match status" value="1"/>
</dbReference>
<evidence type="ECO:0000256" key="1">
    <source>
        <dbReference type="ARBA" id="ARBA00004239"/>
    </source>
</evidence>
<dbReference type="Pfam" id="PF00094">
    <property type="entry name" value="VWD"/>
    <property type="match status" value="3"/>
</dbReference>
<feature type="region of interest" description="Disordered" evidence="16">
    <location>
        <begin position="2737"/>
        <end position="2758"/>
    </location>
</feature>
<feature type="disulfide bond" evidence="15">
    <location>
        <begin position="1464"/>
        <end position="1482"/>
    </location>
</feature>
<feature type="disulfide bond" evidence="15">
    <location>
        <begin position="2367"/>
        <end position="2382"/>
    </location>
</feature>
<dbReference type="SUPFAM" id="SSF57424">
    <property type="entry name" value="LDL receptor-like module"/>
    <property type="match status" value="14"/>
</dbReference>
<dbReference type="InterPro" id="IPR000884">
    <property type="entry name" value="TSP1_rpt"/>
</dbReference>
<keyword evidence="5" id="KW-0964">Secreted</keyword>
<dbReference type="FunFam" id="2.20.100.10:FF:000067">
    <property type="entry name" value="Hemicentin 1"/>
    <property type="match status" value="1"/>
</dbReference>
<dbReference type="PANTHER" id="PTHR11339">
    <property type="entry name" value="EXTRACELLULAR MATRIX GLYCOPROTEIN RELATED"/>
    <property type="match status" value="1"/>
</dbReference>
<feature type="chain" id="PRO_5028309983" description="SCO-spondin" evidence="17">
    <location>
        <begin position="20"/>
        <end position="5663"/>
    </location>
</feature>
<dbReference type="InterPro" id="IPR000421">
    <property type="entry name" value="FA58C"/>
</dbReference>
<evidence type="ECO:0000256" key="11">
    <source>
        <dbReference type="ARBA" id="ARBA00023157"/>
    </source>
</evidence>
<dbReference type="GeneID" id="115465678"/>
<proteinExistence type="inferred from homology"/>
<evidence type="ECO:0000259" key="21">
    <source>
        <dbReference type="PROSITE" id="PS50227"/>
    </source>
</evidence>
<evidence type="ECO:0000256" key="17">
    <source>
        <dbReference type="SAM" id="SignalP"/>
    </source>
</evidence>
<keyword evidence="12" id="KW-0325">Glycoprotein</keyword>
<dbReference type="SMART" id="SM00231">
    <property type="entry name" value="FA58C"/>
    <property type="match status" value="2"/>
</dbReference>
<evidence type="ECO:0000259" key="22">
    <source>
        <dbReference type="PROSITE" id="PS51233"/>
    </source>
</evidence>
<dbReference type="InterPro" id="IPR001879">
    <property type="entry name" value="GPCR_2_extracellular_dom"/>
</dbReference>
<feature type="disulfide bond" evidence="15">
    <location>
        <begin position="1425"/>
        <end position="1443"/>
    </location>
</feature>
<protein>
    <recommendedName>
        <fullName evidence="4">SCO-spondin</fullName>
    </recommendedName>
</protein>
<dbReference type="SMART" id="SM00215">
    <property type="entry name" value="VWC_out"/>
    <property type="match status" value="11"/>
</dbReference>
<evidence type="ECO:0000259" key="18">
    <source>
        <dbReference type="PROSITE" id="PS01225"/>
    </source>
</evidence>
<evidence type="ECO:0000256" key="14">
    <source>
        <dbReference type="PROSITE-ProRule" id="PRU00039"/>
    </source>
</evidence>
<comment type="subcellular location">
    <subcellularLocation>
        <location evidence="1">Secreted</location>
        <location evidence="1">Extracellular space</location>
    </subcellularLocation>
</comment>
<evidence type="ECO:0000256" key="9">
    <source>
        <dbReference type="ARBA" id="ARBA00022837"/>
    </source>
</evidence>
<dbReference type="KEGG" id="muo:115465678"/>
<dbReference type="PROSITE" id="PS50068">
    <property type="entry name" value="LDLRA_2"/>
    <property type="match status" value="14"/>
</dbReference>
<dbReference type="InterPro" id="IPR001846">
    <property type="entry name" value="VWF_type-D"/>
</dbReference>
<dbReference type="InterPro" id="IPR000742">
    <property type="entry name" value="EGF"/>
</dbReference>
<dbReference type="PROSITE" id="PS01225">
    <property type="entry name" value="CTCK_2"/>
    <property type="match status" value="1"/>
</dbReference>
<feature type="disulfide bond" evidence="15">
    <location>
        <begin position="1654"/>
        <end position="1669"/>
    </location>
</feature>
<keyword evidence="23" id="KW-1185">Reference proteome</keyword>
<dbReference type="SMART" id="SM00209">
    <property type="entry name" value="TSP1"/>
    <property type="match status" value="28"/>
</dbReference>
<organism evidence="23 24">
    <name type="scientific">Microcaecilia unicolor</name>
    <dbReference type="NCBI Taxonomy" id="1415580"/>
    <lineage>
        <taxon>Eukaryota</taxon>
        <taxon>Metazoa</taxon>
        <taxon>Chordata</taxon>
        <taxon>Craniata</taxon>
        <taxon>Vertebrata</taxon>
        <taxon>Euteleostomi</taxon>
        <taxon>Amphibia</taxon>
        <taxon>Gymnophiona</taxon>
        <taxon>Siphonopidae</taxon>
        <taxon>Microcaecilia</taxon>
    </lineage>
</organism>
<keyword evidence="11 15" id="KW-1015">Disulfide bond</keyword>
<feature type="disulfide bond" evidence="15">
    <location>
        <begin position="1497"/>
        <end position="1509"/>
    </location>
</feature>
<dbReference type="SUPFAM" id="SSF49785">
    <property type="entry name" value="Galactose-binding domain-like"/>
    <property type="match status" value="2"/>
</dbReference>
<feature type="disulfide bond" evidence="15">
    <location>
        <begin position="1437"/>
        <end position="1452"/>
    </location>
</feature>
<dbReference type="CDD" id="cd19941">
    <property type="entry name" value="TIL"/>
    <property type="match status" value="13"/>
</dbReference>
<dbReference type="PROSITE" id="PS50022">
    <property type="entry name" value="FA58C_3"/>
    <property type="match status" value="2"/>
</dbReference>
<dbReference type="GO" id="GO:0007155">
    <property type="term" value="P:cell adhesion"/>
    <property type="evidence" value="ECO:0007669"/>
    <property type="project" value="UniProtKB-KW"/>
</dbReference>
<dbReference type="GO" id="GO:0007399">
    <property type="term" value="P:nervous system development"/>
    <property type="evidence" value="ECO:0007669"/>
    <property type="project" value="UniProtKB-ARBA"/>
</dbReference>
<evidence type="ECO:0000256" key="16">
    <source>
        <dbReference type="SAM" id="MobiDB-lite"/>
    </source>
</evidence>
<dbReference type="GO" id="GO:0004930">
    <property type="term" value="F:G protein-coupled receptor activity"/>
    <property type="evidence" value="ECO:0007669"/>
    <property type="project" value="InterPro"/>
</dbReference>
<feature type="disulfide bond" evidence="15">
    <location>
        <begin position="1580"/>
        <end position="1598"/>
    </location>
</feature>
<dbReference type="InterPro" id="IPR001007">
    <property type="entry name" value="VWF_dom"/>
</dbReference>
<feature type="domain" description="G-protein coupled receptors family 2 profile 1" evidence="21">
    <location>
        <begin position="3913"/>
        <end position="3990"/>
    </location>
</feature>
<dbReference type="InterPro" id="IPR008979">
    <property type="entry name" value="Galactose-bd-like_sf"/>
</dbReference>
<dbReference type="FunCoup" id="A0A6P7XPD8">
    <property type="interactions" value="56"/>
</dbReference>
<dbReference type="PROSITE" id="PS50227">
    <property type="entry name" value="G_PROTEIN_RECEP_F2_3"/>
    <property type="match status" value="1"/>
</dbReference>
<dbReference type="Gene3D" id="2.20.100.10">
    <property type="entry name" value="Thrombospondin type-1 (TSP1) repeat"/>
    <property type="match status" value="28"/>
</dbReference>
<dbReference type="SMART" id="SM00192">
    <property type="entry name" value="LDLa"/>
    <property type="match status" value="14"/>
</dbReference>
<feature type="disulfide bond" evidence="15">
    <location>
        <begin position="1552"/>
        <end position="1567"/>
    </location>
</feature>
<dbReference type="InterPro" id="IPR036055">
    <property type="entry name" value="LDL_receptor-like_sf"/>
</dbReference>
<dbReference type="InterPro" id="IPR014853">
    <property type="entry name" value="VWF/SSPO/ZAN-like_Cys-rich_dom"/>
</dbReference>
<dbReference type="InterPro" id="IPR036084">
    <property type="entry name" value="Ser_inhib-like_sf"/>
</dbReference>
<dbReference type="SMART" id="SM00832">
    <property type="entry name" value="C8"/>
    <property type="match status" value="3"/>
</dbReference>
<dbReference type="PROSITE" id="PS01209">
    <property type="entry name" value="LDLRA_1"/>
    <property type="match status" value="4"/>
</dbReference>
<name>A0A6P7XPD8_9AMPH</name>
<dbReference type="FunFam" id="2.20.100.10:FF:000001">
    <property type="entry name" value="semaphorin-5A isoform X1"/>
    <property type="match status" value="3"/>
</dbReference>
<feature type="domain" description="VWFD" evidence="22">
    <location>
        <begin position="1017"/>
        <end position="1187"/>
    </location>
</feature>
<dbReference type="FunFam" id="4.10.400.10:FF:000034">
    <property type="entry name" value="Low-density lipoprotein receptor-related protein 2"/>
    <property type="match status" value="1"/>
</dbReference>
<dbReference type="Gene3D" id="2.10.25.10">
    <property type="entry name" value="Laminin"/>
    <property type="match status" value="14"/>
</dbReference>
<feature type="domain" description="F5/8 type C" evidence="19">
    <location>
        <begin position="2179"/>
        <end position="2337"/>
    </location>
</feature>
<feature type="domain" description="VWFC" evidence="20">
    <location>
        <begin position="2082"/>
        <end position="2141"/>
    </location>
</feature>
<comment type="caution">
    <text evidence="14">Lacks conserved residue(s) required for the propagation of feature annotation.</text>
</comment>
<gene>
    <name evidence="24" type="primary">LOC115465678</name>
</gene>
<evidence type="ECO:0000256" key="15">
    <source>
        <dbReference type="PROSITE-ProRule" id="PRU00124"/>
    </source>
</evidence>
<dbReference type="PROSITE" id="PS50184">
    <property type="entry name" value="VWFC_2"/>
    <property type="match status" value="2"/>
</dbReference>
<comment type="similarity">
    <text evidence="2">Belongs to the thrombospondin family.</text>
</comment>
<reference evidence="24" key="1">
    <citation type="submission" date="2025-08" db="UniProtKB">
        <authorList>
            <consortium name="RefSeq"/>
        </authorList>
    </citation>
    <scope>IDENTIFICATION</scope>
</reference>
<feature type="disulfide bond" evidence="15">
    <location>
        <begin position="2797"/>
        <end position="2809"/>
    </location>
</feature>
<feature type="domain" description="VWFC" evidence="20">
    <location>
        <begin position="5502"/>
        <end position="5558"/>
    </location>
</feature>
<evidence type="ECO:0000313" key="24">
    <source>
        <dbReference type="RefSeq" id="XP_030052234.1"/>
    </source>
</evidence>
<feature type="signal peptide" evidence="17">
    <location>
        <begin position="1"/>
        <end position="19"/>
    </location>
</feature>
<evidence type="ECO:0000256" key="4">
    <source>
        <dbReference type="ARBA" id="ARBA00020523"/>
    </source>
</evidence>
<feature type="disulfide bond" evidence="15">
    <location>
        <begin position="1457"/>
        <end position="1469"/>
    </location>
</feature>
<dbReference type="InterPro" id="IPR006207">
    <property type="entry name" value="Cys_knot_C"/>
</dbReference>
<dbReference type="SUPFAM" id="SSF57603">
    <property type="entry name" value="FnI-like domain"/>
    <property type="match status" value="2"/>
</dbReference>
<feature type="disulfide bond" evidence="15">
    <location>
        <begin position="2416"/>
        <end position="2431"/>
    </location>
</feature>
<feature type="disulfide bond" evidence="15">
    <location>
        <begin position="1533"/>
        <end position="1545"/>
    </location>
</feature>
<dbReference type="Gene3D" id="4.10.400.10">
    <property type="entry name" value="Low-density Lipoprotein Receptor"/>
    <property type="match status" value="14"/>
</dbReference>
<evidence type="ECO:0000256" key="5">
    <source>
        <dbReference type="ARBA" id="ARBA00022525"/>
    </source>
</evidence>
<keyword evidence="7 17" id="KW-0732">Signal</keyword>
<dbReference type="FunFam" id="2.20.100.10:FF:000002">
    <property type="entry name" value="Unc-5 netrin receptor C"/>
    <property type="match status" value="1"/>
</dbReference>
<evidence type="ECO:0000313" key="23">
    <source>
        <dbReference type="Proteomes" id="UP000515156"/>
    </source>
</evidence>
<dbReference type="PROSITE" id="PS51233">
    <property type="entry name" value="VWFD"/>
    <property type="match status" value="3"/>
</dbReference>
<evidence type="ECO:0000256" key="8">
    <source>
        <dbReference type="ARBA" id="ARBA00022737"/>
    </source>
</evidence>
<feature type="disulfide bond" evidence="15">
    <location>
        <begin position="1642"/>
        <end position="1660"/>
    </location>
</feature>
<keyword evidence="8" id="KW-0677">Repeat</keyword>
<dbReference type="OrthoDB" id="6262482at2759"/>
<dbReference type="InterPro" id="IPR036383">
    <property type="entry name" value="TSP1_rpt_sf"/>
</dbReference>
<evidence type="ECO:0000256" key="3">
    <source>
        <dbReference type="ARBA" id="ARBA00010933"/>
    </source>
</evidence>
<accession>A0A6P7XPD8</accession>
<comment type="function">
    <text evidence="13">Involved in the modulation of neuronal aggregation. May be involved in developmental events during the formation of the central nervous system.</text>
</comment>
<dbReference type="InterPro" id="IPR002919">
    <property type="entry name" value="TIL_dom"/>
</dbReference>
<dbReference type="Pfam" id="PF23244">
    <property type="entry name" value="VWF"/>
    <property type="match status" value="1"/>
</dbReference>
<dbReference type="Pfam" id="PF19028">
    <property type="entry name" value="TSP1_spondin"/>
    <property type="match status" value="1"/>
</dbReference>
<evidence type="ECO:0000256" key="2">
    <source>
        <dbReference type="ARBA" id="ARBA00009456"/>
    </source>
</evidence>
<evidence type="ECO:0000259" key="20">
    <source>
        <dbReference type="PROSITE" id="PS50184"/>
    </source>
</evidence>
<dbReference type="CDD" id="cd00057">
    <property type="entry name" value="FA58C"/>
    <property type="match status" value="2"/>
</dbReference>
<feature type="disulfide bond" evidence="15">
    <location>
        <begin position="1736"/>
        <end position="1751"/>
    </location>
</feature>
<dbReference type="GO" id="GO:0016020">
    <property type="term" value="C:membrane"/>
    <property type="evidence" value="ECO:0007669"/>
    <property type="project" value="InterPro"/>
</dbReference>
<dbReference type="Pfam" id="PF00754">
    <property type="entry name" value="F5_F8_type_C"/>
    <property type="match status" value="2"/>
</dbReference>
<dbReference type="SMART" id="SM00216">
    <property type="entry name" value="VWD"/>
    <property type="match status" value="3"/>
</dbReference>
<evidence type="ECO:0000256" key="6">
    <source>
        <dbReference type="ARBA" id="ARBA00022536"/>
    </source>
</evidence>
<dbReference type="Pfam" id="PF00090">
    <property type="entry name" value="TSP_1"/>
    <property type="match status" value="25"/>
</dbReference>
<feature type="disulfide bond" evidence="15">
    <location>
        <begin position="1724"/>
        <end position="1742"/>
    </location>
</feature>
<evidence type="ECO:0000256" key="13">
    <source>
        <dbReference type="ARBA" id="ARBA00045981"/>
    </source>
</evidence>
<dbReference type="PROSITE" id="PS50092">
    <property type="entry name" value="TSP1"/>
    <property type="match status" value="29"/>
</dbReference>
<evidence type="ECO:0000256" key="10">
    <source>
        <dbReference type="ARBA" id="ARBA00022889"/>
    </source>
</evidence>
<dbReference type="SMART" id="SM00214">
    <property type="entry name" value="VWC"/>
    <property type="match status" value="5"/>
</dbReference>
<keyword evidence="10" id="KW-0130">Cell adhesion</keyword>
<feature type="disulfide bond" evidence="15">
    <location>
        <begin position="1776"/>
        <end position="1794"/>
    </location>
</feature>
<dbReference type="FunFam" id="2.20.100.10:FF:000080">
    <property type="entry name" value="SCO-spondin"/>
    <property type="match status" value="1"/>
</dbReference>
<dbReference type="PROSITE" id="PS01208">
    <property type="entry name" value="VWFC_1"/>
    <property type="match status" value="1"/>
</dbReference>
<keyword evidence="9" id="KW-0106">Calcium</keyword>
<feature type="disulfide bond" evidence="15">
    <location>
        <begin position="2816"/>
        <end position="2831"/>
    </location>
</feature>